<sequence>CLYPYVRPRTNERRVFFVSVSLCCLQECIGARLDVGLVNSLMPLGCRLVSVAGNEDTTETKKRGMTETELSETRSHFISLKLLGRVSTVPTPYLHITSAG</sequence>
<name>A0A6A4HAG8_9AGAR</name>
<protein>
    <submittedName>
        <fullName evidence="1">Uncharacterized protein</fullName>
    </submittedName>
</protein>
<dbReference type="EMBL" id="ML769546">
    <property type="protein sequence ID" value="KAE9394628.1"/>
    <property type="molecule type" value="Genomic_DNA"/>
</dbReference>
<proteinExistence type="predicted"/>
<evidence type="ECO:0000313" key="2">
    <source>
        <dbReference type="Proteomes" id="UP000799118"/>
    </source>
</evidence>
<feature type="non-terminal residue" evidence="1">
    <location>
        <position position="1"/>
    </location>
</feature>
<reference evidence="1" key="1">
    <citation type="journal article" date="2019" name="Environ. Microbiol.">
        <title>Fungal ecological strategies reflected in gene transcription - a case study of two litter decomposers.</title>
        <authorList>
            <person name="Barbi F."/>
            <person name="Kohler A."/>
            <person name="Barry K."/>
            <person name="Baskaran P."/>
            <person name="Daum C."/>
            <person name="Fauchery L."/>
            <person name="Ihrmark K."/>
            <person name="Kuo A."/>
            <person name="LaButti K."/>
            <person name="Lipzen A."/>
            <person name="Morin E."/>
            <person name="Grigoriev I.V."/>
            <person name="Henrissat B."/>
            <person name="Lindahl B."/>
            <person name="Martin F."/>
        </authorList>
    </citation>
    <scope>NUCLEOTIDE SEQUENCE</scope>
    <source>
        <strain evidence="1">JB14</strain>
    </source>
</reference>
<accession>A0A6A4HAG8</accession>
<evidence type="ECO:0000313" key="1">
    <source>
        <dbReference type="EMBL" id="KAE9394628.1"/>
    </source>
</evidence>
<dbReference type="Proteomes" id="UP000799118">
    <property type="component" value="Unassembled WGS sequence"/>
</dbReference>
<keyword evidence="2" id="KW-1185">Reference proteome</keyword>
<organism evidence="1 2">
    <name type="scientific">Gymnopus androsaceus JB14</name>
    <dbReference type="NCBI Taxonomy" id="1447944"/>
    <lineage>
        <taxon>Eukaryota</taxon>
        <taxon>Fungi</taxon>
        <taxon>Dikarya</taxon>
        <taxon>Basidiomycota</taxon>
        <taxon>Agaricomycotina</taxon>
        <taxon>Agaricomycetes</taxon>
        <taxon>Agaricomycetidae</taxon>
        <taxon>Agaricales</taxon>
        <taxon>Marasmiineae</taxon>
        <taxon>Omphalotaceae</taxon>
        <taxon>Gymnopus</taxon>
    </lineage>
</organism>
<gene>
    <name evidence="1" type="ORF">BT96DRAFT_923394</name>
</gene>
<dbReference type="AlphaFoldDB" id="A0A6A4HAG8"/>